<evidence type="ECO:0000313" key="1">
    <source>
        <dbReference type="EMBL" id="PQJ15474.1"/>
    </source>
</evidence>
<name>A0A2S7T728_9FLAO</name>
<comment type="caution">
    <text evidence="1">The sequence shown here is derived from an EMBL/GenBank/DDBJ whole genome shotgun (WGS) entry which is preliminary data.</text>
</comment>
<proteinExistence type="predicted"/>
<dbReference type="RefSeq" id="WP_105001125.1">
    <property type="nucleotide sequence ID" value="NZ_MQVX01000001.1"/>
</dbReference>
<dbReference type="AlphaFoldDB" id="A0A2S7T728"/>
<dbReference type="Proteomes" id="UP000239366">
    <property type="component" value="Unassembled WGS sequence"/>
</dbReference>
<reference evidence="2" key="1">
    <citation type="submission" date="2016-11" db="EMBL/GenBank/DDBJ databases">
        <title>Trade-off between light-utilization and light-protection in marine flavobacteria.</title>
        <authorList>
            <person name="Kumagai Y."/>
            <person name="Yoshizawa S."/>
            <person name="Kogure K."/>
        </authorList>
    </citation>
    <scope>NUCLEOTIDE SEQUENCE [LARGE SCALE GENOMIC DNA]</scope>
    <source>
        <strain evidence="2">SG-18</strain>
    </source>
</reference>
<evidence type="ECO:0000313" key="2">
    <source>
        <dbReference type="Proteomes" id="UP000239366"/>
    </source>
</evidence>
<dbReference type="EMBL" id="MQVX01000001">
    <property type="protein sequence ID" value="PQJ15474.1"/>
    <property type="molecule type" value="Genomic_DNA"/>
</dbReference>
<protein>
    <submittedName>
        <fullName evidence="1">Uncharacterized protein</fullName>
    </submittedName>
</protein>
<sequence>MIAFQLLAGLVDFKLFFYFRPHEKESITSIFWFDGLVVHRLHSLQAQVERDKQLHFAGGALYGLGGAGLGRQLSQGDPFWTFAGAMGASAVVGVAKEWADDTQNPGSWSNGDLLATLAGGAFTGLITYLIFKPKNRAEVAYRLGGPTVLKEKVVLRTFKRPPGLALLSAPADIQQELTTSPSP</sequence>
<keyword evidence="2" id="KW-1185">Reference proteome</keyword>
<accession>A0A2S7T728</accession>
<organism evidence="1 2">
    <name type="scientific">Aureicoccus marinus</name>
    <dbReference type="NCBI Taxonomy" id="754435"/>
    <lineage>
        <taxon>Bacteria</taxon>
        <taxon>Pseudomonadati</taxon>
        <taxon>Bacteroidota</taxon>
        <taxon>Flavobacteriia</taxon>
        <taxon>Flavobacteriales</taxon>
        <taxon>Flavobacteriaceae</taxon>
        <taxon>Aureicoccus</taxon>
    </lineage>
</organism>
<gene>
    <name evidence="1" type="ORF">BST99_06735</name>
</gene>